<dbReference type="InterPro" id="IPR001387">
    <property type="entry name" value="Cro/C1-type_HTH"/>
</dbReference>
<dbReference type="GO" id="GO:0003677">
    <property type="term" value="F:DNA binding"/>
    <property type="evidence" value="ECO:0007669"/>
    <property type="project" value="InterPro"/>
</dbReference>
<evidence type="ECO:0000313" key="2">
    <source>
        <dbReference type="EMBL" id="MBS5520501.1"/>
    </source>
</evidence>
<dbReference type="InterPro" id="IPR010982">
    <property type="entry name" value="Lambda_DNA-bd_dom_sf"/>
</dbReference>
<dbReference type="PROSITE" id="PS50943">
    <property type="entry name" value="HTH_CROC1"/>
    <property type="match status" value="1"/>
</dbReference>
<dbReference type="SMART" id="SM00530">
    <property type="entry name" value="HTH_XRE"/>
    <property type="match status" value="1"/>
</dbReference>
<evidence type="ECO:0000259" key="1">
    <source>
        <dbReference type="PROSITE" id="PS50943"/>
    </source>
</evidence>
<dbReference type="Pfam" id="PF13560">
    <property type="entry name" value="HTH_31"/>
    <property type="match status" value="1"/>
</dbReference>
<dbReference type="Proteomes" id="UP000754226">
    <property type="component" value="Unassembled WGS sequence"/>
</dbReference>
<sequence>MNNLGKRLKERREQLKYSLKEVSVKTGITDSRLCRIENGQYPCQAGDLKQLGILYNLPVISLFLDAGFLDKKDIEIYQHVFSDVSELDDEEREQIQWLISHLAKKKGTGK</sequence>
<dbReference type="EMBL" id="JAGZCZ010000013">
    <property type="protein sequence ID" value="MBS5520501.1"/>
    <property type="molecule type" value="Genomic_DNA"/>
</dbReference>
<comment type="caution">
    <text evidence="2">The sequence shown here is derived from an EMBL/GenBank/DDBJ whole genome shotgun (WGS) entry which is preliminary data.</text>
</comment>
<feature type="domain" description="HTH cro/C1-type" evidence="1">
    <location>
        <begin position="8"/>
        <end position="62"/>
    </location>
</feature>
<evidence type="ECO:0000313" key="3">
    <source>
        <dbReference type="Proteomes" id="UP000754226"/>
    </source>
</evidence>
<dbReference type="AlphaFoldDB" id="A0A943EI72"/>
<accession>A0A943EI72</accession>
<protein>
    <submittedName>
        <fullName evidence="2">Helix-turn-helix transcriptional regulator</fullName>
    </submittedName>
</protein>
<proteinExistence type="predicted"/>
<reference evidence="2" key="1">
    <citation type="submission" date="2021-02" db="EMBL/GenBank/DDBJ databases">
        <title>Infant gut strain persistence is associated with maternal origin, phylogeny, and functional potential including surface adhesion and iron acquisition.</title>
        <authorList>
            <person name="Lou Y.C."/>
        </authorList>
    </citation>
    <scope>NUCLEOTIDE SEQUENCE</scope>
    <source>
        <strain evidence="2">L3_106_000M1_dasL3_106_000M1_concoct_15</strain>
    </source>
</reference>
<dbReference type="Gene3D" id="1.10.260.40">
    <property type="entry name" value="lambda repressor-like DNA-binding domains"/>
    <property type="match status" value="1"/>
</dbReference>
<organism evidence="2 3">
    <name type="scientific">Acidaminococcus intestini</name>
    <dbReference type="NCBI Taxonomy" id="187327"/>
    <lineage>
        <taxon>Bacteria</taxon>
        <taxon>Bacillati</taxon>
        <taxon>Bacillota</taxon>
        <taxon>Negativicutes</taxon>
        <taxon>Acidaminococcales</taxon>
        <taxon>Acidaminococcaceae</taxon>
        <taxon>Acidaminococcus</taxon>
    </lineage>
</organism>
<name>A0A943EI72_9FIRM</name>
<dbReference type="CDD" id="cd00093">
    <property type="entry name" value="HTH_XRE"/>
    <property type="match status" value="1"/>
</dbReference>
<gene>
    <name evidence="2" type="ORF">KHX13_09380</name>
</gene>
<dbReference type="SUPFAM" id="SSF47413">
    <property type="entry name" value="lambda repressor-like DNA-binding domains"/>
    <property type="match status" value="1"/>
</dbReference>